<reference evidence="1" key="1">
    <citation type="submission" date="2022-12" db="EMBL/GenBank/DDBJ databases">
        <title>Genome Sequence of Lasiodiplodia mahajangana.</title>
        <authorList>
            <person name="Buettner E."/>
        </authorList>
    </citation>
    <scope>NUCLEOTIDE SEQUENCE</scope>
    <source>
        <strain evidence="1">VT137</strain>
    </source>
</reference>
<keyword evidence="2" id="KW-1185">Reference proteome</keyword>
<proteinExistence type="predicted"/>
<comment type="caution">
    <text evidence="1">The sequence shown here is derived from an EMBL/GenBank/DDBJ whole genome shotgun (WGS) entry which is preliminary data.</text>
</comment>
<organism evidence="1 2">
    <name type="scientific">Lasiodiplodia mahajangana</name>
    <dbReference type="NCBI Taxonomy" id="1108764"/>
    <lineage>
        <taxon>Eukaryota</taxon>
        <taxon>Fungi</taxon>
        <taxon>Dikarya</taxon>
        <taxon>Ascomycota</taxon>
        <taxon>Pezizomycotina</taxon>
        <taxon>Dothideomycetes</taxon>
        <taxon>Dothideomycetes incertae sedis</taxon>
        <taxon>Botryosphaeriales</taxon>
        <taxon>Botryosphaeriaceae</taxon>
        <taxon>Lasiodiplodia</taxon>
    </lineage>
</organism>
<name>A0ACC2K1S8_9PEZI</name>
<accession>A0ACC2K1S8</accession>
<evidence type="ECO:0000313" key="2">
    <source>
        <dbReference type="Proteomes" id="UP001153332"/>
    </source>
</evidence>
<dbReference type="EMBL" id="JAPUUL010000013">
    <property type="protein sequence ID" value="KAJ8133433.1"/>
    <property type="molecule type" value="Genomic_DNA"/>
</dbReference>
<evidence type="ECO:0000313" key="1">
    <source>
        <dbReference type="EMBL" id="KAJ8133433.1"/>
    </source>
</evidence>
<dbReference type="Proteomes" id="UP001153332">
    <property type="component" value="Unassembled WGS sequence"/>
</dbReference>
<protein>
    <submittedName>
        <fullName evidence="1">Uncharacterized protein</fullName>
    </submittedName>
</protein>
<sequence length="406" mass="45674">MRHRTSQGHDESSEEPSNTRNSRAAPETPPRDGHELGDAFDASLFRDYVSRVSSWIDVCDPQCHFGTEVPRRARKIPLLSYAIMAFASAISTSPERAISYHSRTVNMLIPILDGPIKTLDENVLAAIVLLRGAEELSDVDLGTHLFGGAQLLRATSGFAVAGGLGEAASWTILRQGIYLSLTRSQPLYMSLDCYKQSRAFYNLDGASLANQATFLCAQVLIYAFGMGEGVPERNSNEWEMLNEHANEWYRSRPRELCAYWVEDTGSRSAFPSVWMTRPVHVIAYQLYYMARLLLSLFNPHLTEPSIEIIIRRRQAEEQILTNLRMVIGLSISHKSNFSASFHARHVLEACGHYLKGPSEQREALEFLRSLQLRGDPRAESIAERLKMTWTRLSLEPVESFVAPIVL</sequence>
<gene>
    <name evidence="1" type="ORF">O1611_g185</name>
</gene>